<evidence type="ECO:0000259" key="4">
    <source>
        <dbReference type="PROSITE" id="PS51406"/>
    </source>
</evidence>
<dbReference type="Proteomes" id="UP000295192">
    <property type="component" value="Unassembled WGS sequence"/>
</dbReference>
<evidence type="ECO:0000313" key="6">
    <source>
        <dbReference type="Proteomes" id="UP000295192"/>
    </source>
</evidence>
<dbReference type="SMART" id="SM00186">
    <property type="entry name" value="FBG"/>
    <property type="match status" value="1"/>
</dbReference>
<reference evidence="5 6" key="1">
    <citation type="journal article" date="2019" name="J. Hered.">
        <title>An Improved Genome Assembly for Drosophila navojoa, the Basal Species in the mojavensis Cluster.</title>
        <authorList>
            <person name="Vanderlinde T."/>
            <person name="Dupim E.G."/>
            <person name="Nazario-Yepiz N.O."/>
            <person name="Carvalho A.B."/>
        </authorList>
    </citation>
    <scope>NUCLEOTIDE SEQUENCE [LARGE SCALE GENOMIC DNA]</scope>
    <source>
        <strain evidence="5">Navoj_Jal97</strain>
        <tissue evidence="5">Whole organism</tissue>
    </source>
</reference>
<comment type="caution">
    <text evidence="5">The sequence shown here is derived from an EMBL/GenBank/DDBJ whole genome shotgun (WGS) entry which is preliminary data.</text>
</comment>
<dbReference type="PANTHER" id="PTHR19143:SF327">
    <property type="entry name" value="FI21813P1-RELATED"/>
    <property type="match status" value="1"/>
</dbReference>
<accession>A0A484B6N8</accession>
<protein>
    <recommendedName>
        <fullName evidence="4">Fibrinogen C-terminal domain-containing protein</fullName>
    </recommendedName>
</protein>
<dbReference type="PROSITE" id="PS00514">
    <property type="entry name" value="FIBRINOGEN_C_1"/>
    <property type="match status" value="1"/>
</dbReference>
<dbReference type="InterPro" id="IPR002181">
    <property type="entry name" value="Fibrinogen_a/b/g_C_dom"/>
</dbReference>
<evidence type="ECO:0000313" key="5">
    <source>
        <dbReference type="EMBL" id="TDG43511.1"/>
    </source>
</evidence>
<proteinExistence type="predicted"/>
<dbReference type="STRING" id="7232.A0A484B6N8"/>
<dbReference type="SUPFAM" id="SSF56496">
    <property type="entry name" value="Fibrinogen C-terminal domain-like"/>
    <property type="match status" value="1"/>
</dbReference>
<feature type="signal peptide" evidence="3">
    <location>
        <begin position="1"/>
        <end position="20"/>
    </location>
</feature>
<dbReference type="Pfam" id="PF00147">
    <property type="entry name" value="Fibrinogen_C"/>
    <property type="match status" value="1"/>
</dbReference>
<dbReference type="EMBL" id="LSRL02000150">
    <property type="protein sequence ID" value="TDG43511.1"/>
    <property type="molecule type" value="Genomic_DNA"/>
</dbReference>
<dbReference type="InterPro" id="IPR050373">
    <property type="entry name" value="Fibrinogen_C-term_domain"/>
</dbReference>
<feature type="chain" id="PRO_5019809964" description="Fibrinogen C-terminal domain-containing protein" evidence="3">
    <location>
        <begin position="21"/>
        <end position="466"/>
    </location>
</feature>
<organism evidence="5 6">
    <name type="scientific">Drosophila navojoa</name>
    <name type="common">Fruit fly</name>
    <dbReference type="NCBI Taxonomy" id="7232"/>
    <lineage>
        <taxon>Eukaryota</taxon>
        <taxon>Metazoa</taxon>
        <taxon>Ecdysozoa</taxon>
        <taxon>Arthropoda</taxon>
        <taxon>Hexapoda</taxon>
        <taxon>Insecta</taxon>
        <taxon>Pterygota</taxon>
        <taxon>Neoptera</taxon>
        <taxon>Endopterygota</taxon>
        <taxon>Diptera</taxon>
        <taxon>Brachycera</taxon>
        <taxon>Muscomorpha</taxon>
        <taxon>Ephydroidea</taxon>
        <taxon>Drosophilidae</taxon>
        <taxon>Drosophila</taxon>
    </lineage>
</organism>
<dbReference type="OMA" id="YYWKGAG"/>
<keyword evidence="2" id="KW-0175">Coiled coil</keyword>
<sequence length="466" mass="52439">MRSEICVIAIFALLVVGSSGRSRARAETVQPSSSLGKCEVIRDKLAKYQSVCKKIIQDRRRHIQIYDNLARNLQFNNTHLQSTIIEHAATIISRNDLLVNCEREAKEREKKLCSLGIALNSTLIQLRESNETVAALSSQNALLESELSEKKAEIDKQNETIDALSTLVGNQNSSVLELKQANMLQLKELADHQNTINMLQAELVRSNAAVEALGKQNDELRAQLSASNASIKHLNELVEGYGSCCQASSCVAFGASNTVHMIQVSGVPDPFQVLCNSQLAGNGWTVIQRRINGEVDFYRSWDEYKRGFGNVTGEFFIGLERLHHMTKDTPQQLYVWLEDFSNNTRYASFDDFKIGSEQEAYALLSLGKHQGTVGDAMRMNRGQKFTTFDQDNDADEVNNCAELRHGAWWYDHCGYSNLNGFYAEADLEYDYADKGIFWADDDFHESDYSLKSVIMMIRPKVSKETL</sequence>
<evidence type="ECO:0000256" key="3">
    <source>
        <dbReference type="SAM" id="SignalP"/>
    </source>
</evidence>
<keyword evidence="3" id="KW-0732">Signal</keyword>
<evidence type="ECO:0000256" key="1">
    <source>
        <dbReference type="ARBA" id="ARBA00023157"/>
    </source>
</evidence>
<dbReference type="InterPro" id="IPR014716">
    <property type="entry name" value="Fibrinogen_a/b/g_C_1"/>
</dbReference>
<dbReference type="PANTHER" id="PTHR19143">
    <property type="entry name" value="FIBRINOGEN/TENASCIN/ANGIOPOEITIN"/>
    <property type="match status" value="1"/>
</dbReference>
<dbReference type="InterPro" id="IPR036056">
    <property type="entry name" value="Fibrinogen-like_C"/>
</dbReference>
<feature type="domain" description="Fibrinogen C-terminal" evidence="4">
    <location>
        <begin position="236"/>
        <end position="461"/>
    </location>
</feature>
<dbReference type="PROSITE" id="PS51406">
    <property type="entry name" value="FIBRINOGEN_C_2"/>
    <property type="match status" value="1"/>
</dbReference>
<evidence type="ECO:0000256" key="2">
    <source>
        <dbReference type="SAM" id="Coils"/>
    </source>
</evidence>
<gene>
    <name evidence="5" type="ORF">AWZ03_010069</name>
</gene>
<name>A0A484B6N8_DRONA</name>
<dbReference type="CDD" id="cd00087">
    <property type="entry name" value="FReD"/>
    <property type="match status" value="1"/>
</dbReference>
<keyword evidence="6" id="KW-1185">Reference proteome</keyword>
<dbReference type="OrthoDB" id="6145874at2759"/>
<feature type="coiled-coil region" evidence="2">
    <location>
        <begin position="126"/>
        <end position="237"/>
    </location>
</feature>
<dbReference type="GO" id="GO:0005615">
    <property type="term" value="C:extracellular space"/>
    <property type="evidence" value="ECO:0007669"/>
    <property type="project" value="TreeGrafter"/>
</dbReference>
<keyword evidence="1" id="KW-1015">Disulfide bond</keyword>
<dbReference type="AlphaFoldDB" id="A0A484B6N8"/>
<dbReference type="Gene3D" id="3.90.215.10">
    <property type="entry name" value="Gamma Fibrinogen, chain A, domain 1"/>
    <property type="match status" value="1"/>
</dbReference>
<dbReference type="InterPro" id="IPR020837">
    <property type="entry name" value="Fibrinogen_CS"/>
</dbReference>
<dbReference type="KEGG" id="dnv:108655176"/>